<accession>A0A1C3KE49</accession>
<dbReference type="VEuPathDB" id="PlasmoDB:PmUG01_10040200"/>
<dbReference type="AlphaFoldDB" id="A0A1C3KE49"/>
<protein>
    <submittedName>
        <fullName evidence="1">Uncharacterized protein</fullName>
    </submittedName>
</protein>
<name>A0A1C3KE49_PLAMA</name>
<organism evidence="1 2">
    <name type="scientific">Plasmodium malariae</name>
    <dbReference type="NCBI Taxonomy" id="5858"/>
    <lineage>
        <taxon>Eukaryota</taxon>
        <taxon>Sar</taxon>
        <taxon>Alveolata</taxon>
        <taxon>Apicomplexa</taxon>
        <taxon>Aconoidasida</taxon>
        <taxon>Haemosporida</taxon>
        <taxon>Plasmodiidae</taxon>
        <taxon>Plasmodium</taxon>
        <taxon>Plasmodium (Plasmodium)</taxon>
    </lineage>
</organism>
<proteinExistence type="predicted"/>
<gene>
    <name evidence="1" type="primary">PmlGA01_100031400</name>
    <name evidence="1" type="ORF">PMLGA01_100031400</name>
</gene>
<sequence>MIGYRNREYSRVENNYTQMDQDDNETDATDFQSKKMRTFSERDVKELSHVMVKYNVGKNFACFGGAFARFANETVVFNKKRFKPHLGIHMNMYLFNSYIFENNFIKLIYFSRWHILVYLSNNKLYVYNHSRYLWHLDHFNEWKNLEIPTSNEITDIQIVSCNYKGDIYFDTSNQNNVYENGNEPVNGEKKSEDINRKTHDELLTENYPLDPIHFFGVSLIDSKKNLYLGLNNNKNSNKMLIKQIKMIIPSQLVHQNLQFSTILVSLPELNEQDIQNCNDDLKYSTIFELSYNSTFKTMEYTSGSDKPVHMTNCHFYDENYKQGTNHICPRNFSKDHFDESKKYGITTFTGLSNGSLSVVRGEKITNGGKSTKEKRKLNIENSVNGERVTSGMSTSTKSKLILQQGAIAHTRVPFNTVDEKHSSSMIHPVDTNSWSELPKLNERETCKRRENNYDYSSFELQNGKRQKKKKMVNDNAANNPCNKGDIQYNNNSLKYSEHISKKIMCVNNGKNEQLGENYIFRYLEEQNMNKLINNEKNIKKNKNYFIYIRISENVKFKKKLINSKPKVLISGTCCNHGCILFENKEIYFWIYKKQKSCINILQKNEKNMNSTETNSTFIFKKLKYPKSNIIDVVYCNNTYIMISEDNIMYILKFPFLHTLRAVNFFFYLNSYLFKNINYTRNNTLHTIDKMKGSNIIKMYLTDYILITINSTKEICFTPILFHNIYNYRDSQYIDIKNLIKDLGEFSISGLDNLFSFEEKMKFPNLIKYKMIRICAQKKNSFTLYVTPNALVVCIYNLFEYYDILDSSISNFLSKYYIV</sequence>
<evidence type="ECO:0000313" key="2">
    <source>
        <dbReference type="Proteomes" id="UP000219799"/>
    </source>
</evidence>
<evidence type="ECO:0000313" key="1">
    <source>
        <dbReference type="EMBL" id="SBT71833.1"/>
    </source>
</evidence>
<dbReference type="EMBL" id="LT594498">
    <property type="protein sequence ID" value="SBT71833.1"/>
    <property type="molecule type" value="Genomic_DNA"/>
</dbReference>
<dbReference type="Proteomes" id="UP000219799">
    <property type="component" value="Chromosome 10"/>
</dbReference>
<reference evidence="1 2" key="1">
    <citation type="submission" date="2016-06" db="EMBL/GenBank/DDBJ databases">
        <authorList>
            <consortium name="Pathogen Informatics"/>
        </authorList>
    </citation>
    <scope>NUCLEOTIDE SEQUENCE [LARGE SCALE GENOMIC DNA]</scope>
    <source>
        <strain evidence="1">PmlGA01</strain>
    </source>
</reference>